<dbReference type="PANTHER" id="PTHR46990:SF1">
    <property type="entry name" value="GLUTAREDOXIN DOMAIN-CONTAINING CYSTEINE-RICH PROTEIN 1"/>
    <property type="match status" value="1"/>
</dbReference>
<evidence type="ECO:0000259" key="2">
    <source>
        <dbReference type="Pfam" id="PF00462"/>
    </source>
</evidence>
<sequence>MDSTASMMAQTLPHRLTSIQISAETTVYASLDSSLAALQKQQHVEEADAGSGTHHSLPPAVELLRSTTGSVSEKVVSPEKEERESSVEVSSHQDQQTDSLVVVDASRSSGVGAVALAVGAGSCSSLETVQEKPSSPVFTDQESHVVRIQIVQKEEGEQEKISSALQSVTPGTAVISVNQNVNVGGVQNQCKAKVSIVSFGPPEDPRESPSLSPTPSVEMVQKQASPSSTPTSDVNGGGGTYLYYMMSSGQCSPSDTLDSGTCSDIEVTPPPLPKKMSKSPQPAAAASLMMISSPSPVPPSAVVPADKPLGYQRHQRAGSSSYTSTSDSDESESSLSCDSLNFTQLCGNVTSLTLSPNPSTPEPLPTSRPLSQTPSSDRRDAEGSPLPPTPPPMSSTLAAAKKQKIVSILPDSLLKDIRERSASGRAAAQIAAAASEVTPPREDITTTTRSILMEKINSLNSVADGNAVTNLTAANNNNKSLSFENDKFYKFHINEHSNLQERSNGGGASSVNGFGSPSCGGASSVVDDDESFAGFRDLTSGTSTIRSNKGTVRGVKNRVRNGIATFLQMQQANLKNYKEKDGGKVVVYTTSMGIVRETYTKCANVKQILRTLLVKFEERDVFMSSDYQQEIKDRMQSELIQVPQVFVDGQHVGDAECIERLNESGELRKMLKPYKVSKSPFHSESAHHFTIKLNIFLSFPVPGIVLYVQNLRRLPAPALSVLRWLEKVHPPEPLHGRVYRAQVHELRRSRPGQVSQLLRERESGEPAYYYYLFRFVF</sequence>
<dbReference type="PANTHER" id="PTHR46990">
    <property type="entry name" value="GLUTAREDOXIN DOMAIN-CONTAINING CYSTEINE-RICH PROTEIN 1"/>
    <property type="match status" value="1"/>
</dbReference>
<reference evidence="3" key="1">
    <citation type="submission" date="2021-05" db="EMBL/GenBank/DDBJ databases">
        <authorList>
            <person name="Alioto T."/>
            <person name="Alioto T."/>
            <person name="Gomez Garrido J."/>
        </authorList>
    </citation>
    <scope>NUCLEOTIDE SEQUENCE</scope>
</reference>
<dbReference type="Gene3D" id="3.40.30.10">
    <property type="entry name" value="Glutaredoxin"/>
    <property type="match status" value="1"/>
</dbReference>
<organism evidence="3">
    <name type="scientific">Culex pipiens</name>
    <name type="common">House mosquito</name>
    <dbReference type="NCBI Taxonomy" id="7175"/>
    <lineage>
        <taxon>Eukaryota</taxon>
        <taxon>Metazoa</taxon>
        <taxon>Ecdysozoa</taxon>
        <taxon>Arthropoda</taxon>
        <taxon>Hexapoda</taxon>
        <taxon>Insecta</taxon>
        <taxon>Pterygota</taxon>
        <taxon>Neoptera</taxon>
        <taxon>Endopterygota</taxon>
        <taxon>Diptera</taxon>
        <taxon>Nematocera</taxon>
        <taxon>Culicoidea</taxon>
        <taxon>Culicidae</taxon>
        <taxon>Culicinae</taxon>
        <taxon>Culicini</taxon>
        <taxon>Culex</taxon>
        <taxon>Culex</taxon>
    </lineage>
</organism>
<protein>
    <submittedName>
        <fullName evidence="3">Glutaredoxin domain-containing cysteine-rich protein CG31559</fullName>
    </submittedName>
</protein>
<dbReference type="InterPro" id="IPR042797">
    <property type="entry name" value="GRXCR1"/>
</dbReference>
<dbReference type="GO" id="GO:0007605">
    <property type="term" value="P:sensory perception of sound"/>
    <property type="evidence" value="ECO:0007669"/>
    <property type="project" value="InterPro"/>
</dbReference>
<feature type="region of interest" description="Disordered" evidence="1">
    <location>
        <begin position="253"/>
        <end position="286"/>
    </location>
</feature>
<feature type="region of interest" description="Disordered" evidence="1">
    <location>
        <begin position="312"/>
        <end position="335"/>
    </location>
</feature>
<dbReference type="AlphaFoldDB" id="A0A8D8J883"/>
<dbReference type="EMBL" id="HBUE01275185">
    <property type="protein sequence ID" value="CAG6565936.1"/>
    <property type="molecule type" value="Transcribed_RNA"/>
</dbReference>
<accession>A0A8D8J883</accession>
<dbReference type="PROSITE" id="PS51354">
    <property type="entry name" value="GLUTAREDOXIN_2"/>
    <property type="match status" value="1"/>
</dbReference>
<dbReference type="EMBL" id="HBUE01169793">
    <property type="protein sequence ID" value="CAG6514447.1"/>
    <property type="molecule type" value="Transcribed_RNA"/>
</dbReference>
<name>A0A8D8J883_CULPI</name>
<feature type="region of interest" description="Disordered" evidence="1">
    <location>
        <begin position="352"/>
        <end position="395"/>
    </location>
</feature>
<feature type="compositionally biased region" description="Polar residues" evidence="1">
    <location>
        <begin position="253"/>
        <end position="262"/>
    </location>
</feature>
<feature type="region of interest" description="Disordered" evidence="1">
    <location>
        <begin position="198"/>
        <end position="235"/>
    </location>
</feature>
<dbReference type="EMBL" id="HBUE01169796">
    <property type="protein sequence ID" value="CAG6514449.1"/>
    <property type="molecule type" value="Transcribed_RNA"/>
</dbReference>
<feature type="domain" description="Glutaredoxin" evidence="2">
    <location>
        <begin position="585"/>
        <end position="652"/>
    </location>
</feature>
<dbReference type="EMBL" id="HBUE01275188">
    <property type="protein sequence ID" value="CAG6565938.1"/>
    <property type="molecule type" value="Transcribed_RNA"/>
</dbReference>
<dbReference type="InterPro" id="IPR036249">
    <property type="entry name" value="Thioredoxin-like_sf"/>
</dbReference>
<feature type="compositionally biased region" description="Basic and acidic residues" evidence="1">
    <location>
        <begin position="76"/>
        <end position="86"/>
    </location>
</feature>
<feature type="region of interest" description="Disordered" evidence="1">
    <location>
        <begin position="65"/>
        <end position="98"/>
    </location>
</feature>
<evidence type="ECO:0000256" key="1">
    <source>
        <dbReference type="SAM" id="MobiDB-lite"/>
    </source>
</evidence>
<dbReference type="InterPro" id="IPR002109">
    <property type="entry name" value="Glutaredoxin"/>
</dbReference>
<dbReference type="SUPFAM" id="SSF52833">
    <property type="entry name" value="Thioredoxin-like"/>
    <property type="match status" value="1"/>
</dbReference>
<evidence type="ECO:0000313" key="3">
    <source>
        <dbReference type="EMBL" id="CAG6565938.1"/>
    </source>
</evidence>
<feature type="compositionally biased region" description="Polar residues" evidence="1">
    <location>
        <begin position="222"/>
        <end position="234"/>
    </location>
</feature>
<proteinExistence type="predicted"/>
<dbReference type="Pfam" id="PF00462">
    <property type="entry name" value="Glutaredoxin"/>
    <property type="match status" value="1"/>
</dbReference>